<evidence type="ECO:0000313" key="3">
    <source>
        <dbReference type="EMBL" id="EGB02805.1"/>
    </source>
</evidence>
<dbReference type="InterPro" id="IPR036772">
    <property type="entry name" value="SRCR-like_dom_sf"/>
</dbReference>
<dbReference type="InterPro" id="IPR001190">
    <property type="entry name" value="SRCR"/>
</dbReference>
<accession>F0YQ04</accession>
<dbReference type="PROSITE" id="PS50287">
    <property type="entry name" value="SRCR_2"/>
    <property type="match status" value="1"/>
</dbReference>
<sequence length="549" mass="61859">MFRLESNGELVRTNEFSHCQGTRLGMRPFPIQPYCSDNNATVNASASCFDVDGTERPNCVQVAFTQTAMIINCGEPGSPNNEDFSQHPHCGTFIELHRENGSPYNPDESFVINEKRIDTALTTGYTTTTIDLAYGIQVGSMVYIKESSPECCCPPGYNNELKTGTFFCPKNMLEDTAGPYSNRLSTLNHYLAKDEAAAEYPYCPTLEEDQDTLQCSNFTDAWGGRRYYNTECPKIGGNNETGYYDSPYLVGKTYGGKCFYWPGCSAHPHRTGSYGEGGTVAGDLAYENDGCAHRCEVNDIANCPTNDMDTHFSFQGLLGKITCMPTDKEDCVNMALDQYDEDSIYYLVTFNDNRTNYAFRSTDLELHQPRHNYQLWWVQRTRYNFIVQKKKAIRVTEPTCTFDSINDRYFPYTIIRPDGSYIDTLILEDPLDFLHLYCEFRWMMVDAFELWFLLLPAVARAGQYGFIQDGSTCGTVVTYTSGWYNVCDDGWDIVDAHVFCRDAYGGVGYASPSGSWNWYANDTTVQLTDGAYGVGYDDLACSGSEAYLY</sequence>
<feature type="domain" description="SRCR" evidence="2">
    <location>
        <begin position="459"/>
        <end position="549"/>
    </location>
</feature>
<dbReference type="OrthoDB" id="96140at2759"/>
<organism evidence="4">
    <name type="scientific">Aureococcus anophagefferens</name>
    <name type="common">Harmful bloom alga</name>
    <dbReference type="NCBI Taxonomy" id="44056"/>
    <lineage>
        <taxon>Eukaryota</taxon>
        <taxon>Sar</taxon>
        <taxon>Stramenopiles</taxon>
        <taxon>Ochrophyta</taxon>
        <taxon>Pelagophyceae</taxon>
        <taxon>Pelagomonadales</taxon>
        <taxon>Pelagomonadaceae</taxon>
        <taxon>Aureococcus</taxon>
    </lineage>
</organism>
<evidence type="ECO:0000256" key="1">
    <source>
        <dbReference type="ARBA" id="ARBA00023157"/>
    </source>
</evidence>
<evidence type="ECO:0000313" key="4">
    <source>
        <dbReference type="Proteomes" id="UP000002729"/>
    </source>
</evidence>
<dbReference type="SUPFAM" id="SSF56487">
    <property type="entry name" value="SRCR-like"/>
    <property type="match status" value="1"/>
</dbReference>
<proteinExistence type="predicted"/>
<evidence type="ECO:0000259" key="2">
    <source>
        <dbReference type="PROSITE" id="PS50287"/>
    </source>
</evidence>
<keyword evidence="4" id="KW-1185">Reference proteome</keyword>
<protein>
    <recommendedName>
        <fullName evidence="2">SRCR domain-containing protein</fullName>
    </recommendedName>
</protein>
<keyword evidence="1" id="KW-1015">Disulfide bond</keyword>
<reference evidence="3 4" key="1">
    <citation type="journal article" date="2011" name="Proc. Natl. Acad. Sci. U.S.A.">
        <title>Niche of harmful alga Aureococcus anophagefferens revealed through ecogenomics.</title>
        <authorList>
            <person name="Gobler C.J."/>
            <person name="Berry D.L."/>
            <person name="Dyhrman S.T."/>
            <person name="Wilhelm S.W."/>
            <person name="Salamov A."/>
            <person name="Lobanov A.V."/>
            <person name="Zhang Y."/>
            <person name="Collier J.L."/>
            <person name="Wurch L.L."/>
            <person name="Kustka A.B."/>
            <person name="Dill B.D."/>
            <person name="Shah M."/>
            <person name="VerBerkmoes N.C."/>
            <person name="Kuo A."/>
            <person name="Terry A."/>
            <person name="Pangilinan J."/>
            <person name="Lindquist E.A."/>
            <person name="Lucas S."/>
            <person name="Paulsen I.T."/>
            <person name="Hattenrath-Lehmann T.K."/>
            <person name="Talmage S.C."/>
            <person name="Walker E.A."/>
            <person name="Koch F."/>
            <person name="Burson A.M."/>
            <person name="Marcoval M.A."/>
            <person name="Tang Y.Z."/>
            <person name="Lecleir G.R."/>
            <person name="Coyne K.J."/>
            <person name="Berg G.M."/>
            <person name="Bertrand E.M."/>
            <person name="Saito M.A."/>
            <person name="Gladyshev V.N."/>
            <person name="Grigoriev I.V."/>
        </authorList>
    </citation>
    <scope>NUCLEOTIDE SEQUENCE [LARGE SCALE GENOMIC DNA]</scope>
    <source>
        <strain evidence="4">CCMP 1984</strain>
    </source>
</reference>
<dbReference type="GO" id="GO:0016020">
    <property type="term" value="C:membrane"/>
    <property type="evidence" value="ECO:0007669"/>
    <property type="project" value="InterPro"/>
</dbReference>
<gene>
    <name evidence="3" type="ORF">AURANDRAFT_68550</name>
</gene>
<name>F0YQ04_AURAN</name>
<dbReference type="EMBL" id="GL833308">
    <property type="protein sequence ID" value="EGB02805.1"/>
    <property type="molecule type" value="Genomic_DNA"/>
</dbReference>
<dbReference type="AlphaFoldDB" id="F0YQ04"/>
<dbReference type="GeneID" id="20226872"/>
<feature type="non-terminal residue" evidence="3">
    <location>
        <position position="549"/>
    </location>
</feature>
<dbReference type="InParanoid" id="F0YQ04"/>
<dbReference type="RefSeq" id="XP_009042496.1">
    <property type="nucleotide sequence ID" value="XM_009044248.1"/>
</dbReference>
<dbReference type="KEGG" id="aaf:AURANDRAFT_68550"/>
<dbReference type="Proteomes" id="UP000002729">
    <property type="component" value="Unassembled WGS sequence"/>
</dbReference>
<dbReference type="Gene3D" id="3.10.250.10">
    <property type="entry name" value="SRCR-like domain"/>
    <property type="match status" value="1"/>
</dbReference>